<sequence length="283" mass="32975">MGIPIIFFQQNPQDHVVYSMQQAKLSNKSSRVILLGTPDTRSMCHGSIEHFLISDHFSSAQQFKPIYQHRSTNQYAYSLFNFQRWFILKDFMHLQSLDSCLVLDSDVLLYTSIDSSDFHSFSMEFSWTSFVSREMAYDFCSYVMKQFQTPALLSRAMFYAKKLGHGLLSDMILCDLFHLDHPELPKCFGLFSDCFFDHNLNCPLPDYLFPLEQLAGKKKVYLLNNQLYCKKVGTDELLYVCSLHFQGAAKQFLKYFFSPRLSARDSSTLFFFDYLTSQWVPAT</sequence>
<evidence type="ECO:0008006" key="3">
    <source>
        <dbReference type="Google" id="ProtNLM"/>
    </source>
</evidence>
<dbReference type="PATRIC" id="fig|54915.3.peg.7011"/>
<reference evidence="2" key="1">
    <citation type="submission" date="2015-07" db="EMBL/GenBank/DDBJ databases">
        <title>Genome sequencing project for genomic taxonomy and phylogenomics of Bacillus-like bacteria.</title>
        <authorList>
            <person name="Liu B."/>
            <person name="Wang J."/>
            <person name="Zhu Y."/>
            <person name="Liu G."/>
            <person name="Chen Q."/>
            <person name="Chen Z."/>
            <person name="Lan J."/>
            <person name="Che J."/>
            <person name="Ge C."/>
            <person name="Shi H."/>
            <person name="Pan Z."/>
            <person name="Liu X."/>
        </authorList>
    </citation>
    <scope>NUCLEOTIDE SEQUENCE [LARGE SCALE GENOMIC DNA]</scope>
    <source>
        <strain evidence="2">DSM 9887</strain>
    </source>
</reference>
<gene>
    <name evidence="1" type="ORF">ADS79_07855</name>
</gene>
<evidence type="ECO:0000313" key="1">
    <source>
        <dbReference type="EMBL" id="KNB73834.1"/>
    </source>
</evidence>
<dbReference type="Proteomes" id="UP000036834">
    <property type="component" value="Unassembled WGS sequence"/>
</dbReference>
<dbReference type="STRING" id="54915.ADS79_07855"/>
<dbReference type="EMBL" id="LGIQ01000005">
    <property type="protein sequence ID" value="KNB73834.1"/>
    <property type="molecule type" value="Genomic_DNA"/>
</dbReference>
<evidence type="ECO:0000313" key="2">
    <source>
        <dbReference type="Proteomes" id="UP000036834"/>
    </source>
</evidence>
<name>A0A0K9YYP8_9BACL</name>
<comment type="caution">
    <text evidence="1">The sequence shown here is derived from an EMBL/GenBank/DDBJ whole genome shotgun (WGS) entry which is preliminary data.</text>
</comment>
<proteinExistence type="predicted"/>
<protein>
    <recommendedName>
        <fullName evidence="3">Glycosyl transferase</fullName>
    </recommendedName>
</protein>
<accession>A0A0K9YYP8</accession>
<dbReference type="AlphaFoldDB" id="A0A0K9YYP8"/>
<organism evidence="1 2">
    <name type="scientific">Brevibacillus reuszeri</name>
    <dbReference type="NCBI Taxonomy" id="54915"/>
    <lineage>
        <taxon>Bacteria</taxon>
        <taxon>Bacillati</taxon>
        <taxon>Bacillota</taxon>
        <taxon>Bacilli</taxon>
        <taxon>Bacillales</taxon>
        <taxon>Paenibacillaceae</taxon>
        <taxon>Brevibacillus</taxon>
    </lineage>
</organism>